<evidence type="ECO:0000256" key="7">
    <source>
        <dbReference type="SAM" id="Phobius"/>
    </source>
</evidence>
<dbReference type="AlphaFoldDB" id="A0A9D1S9R2"/>
<keyword evidence="6 7" id="KW-0472">Membrane</keyword>
<reference evidence="9" key="1">
    <citation type="submission" date="2020-10" db="EMBL/GenBank/DDBJ databases">
        <authorList>
            <person name="Gilroy R."/>
        </authorList>
    </citation>
    <scope>NUCLEOTIDE SEQUENCE</scope>
    <source>
        <strain evidence="9">CHK195-15760</strain>
    </source>
</reference>
<keyword evidence="3" id="KW-1003">Cell membrane</keyword>
<dbReference type="InterPro" id="IPR003856">
    <property type="entry name" value="LPS_length_determ_N"/>
</dbReference>
<dbReference type="PANTHER" id="PTHR32309">
    <property type="entry name" value="TYROSINE-PROTEIN KINASE"/>
    <property type="match status" value="1"/>
</dbReference>
<comment type="caution">
    <text evidence="9">The sequence shown here is derived from an EMBL/GenBank/DDBJ whole genome shotgun (WGS) entry which is preliminary data.</text>
</comment>
<evidence type="ECO:0000313" key="10">
    <source>
        <dbReference type="Proteomes" id="UP000824093"/>
    </source>
</evidence>
<dbReference type="EMBL" id="DVNH01000047">
    <property type="protein sequence ID" value="HIU52161.1"/>
    <property type="molecule type" value="Genomic_DNA"/>
</dbReference>
<proteinExistence type="inferred from homology"/>
<sequence>MEELDLKQLIKIIWNKKWLIIIVMLLFAILGGIYSYYFVTPKYESSTTLVLAKTEEPVSNTVGGTAITQTDLNLNQNLVSTYSELIKSKTVLRKVLSNLGIEDIKEEELKRSISVNSVKDTELIEITVNNTNAKQAADIANEIATVFSEQIAEIYNINNIHVVDRAEEAKEPYNINHIKDIVLFALIGIVFSMAYILIANLLDTTIKDQENVERATDLLVLAQIPEISFEMKKIGGRK</sequence>
<evidence type="ECO:0000256" key="4">
    <source>
        <dbReference type="ARBA" id="ARBA00022692"/>
    </source>
</evidence>
<dbReference type="PANTHER" id="PTHR32309:SF13">
    <property type="entry name" value="FERRIC ENTEROBACTIN TRANSPORT PROTEIN FEPE"/>
    <property type="match status" value="1"/>
</dbReference>
<evidence type="ECO:0000256" key="3">
    <source>
        <dbReference type="ARBA" id="ARBA00022475"/>
    </source>
</evidence>
<dbReference type="Pfam" id="PF02706">
    <property type="entry name" value="Wzz"/>
    <property type="match status" value="1"/>
</dbReference>
<protein>
    <recommendedName>
        <fullName evidence="8">Polysaccharide chain length determinant N-terminal domain-containing protein</fullName>
    </recommendedName>
</protein>
<name>A0A9D1S9R2_9FIRM</name>
<dbReference type="GO" id="GO:0005886">
    <property type="term" value="C:plasma membrane"/>
    <property type="evidence" value="ECO:0007669"/>
    <property type="project" value="UniProtKB-SubCell"/>
</dbReference>
<evidence type="ECO:0000256" key="2">
    <source>
        <dbReference type="ARBA" id="ARBA00006683"/>
    </source>
</evidence>
<evidence type="ECO:0000313" key="9">
    <source>
        <dbReference type="EMBL" id="HIU52161.1"/>
    </source>
</evidence>
<accession>A0A9D1S9R2</accession>
<reference evidence="9" key="2">
    <citation type="journal article" date="2021" name="PeerJ">
        <title>Extensive microbial diversity within the chicken gut microbiome revealed by metagenomics and culture.</title>
        <authorList>
            <person name="Gilroy R."/>
            <person name="Ravi A."/>
            <person name="Getino M."/>
            <person name="Pursley I."/>
            <person name="Horton D.L."/>
            <person name="Alikhan N.F."/>
            <person name="Baker D."/>
            <person name="Gharbi K."/>
            <person name="Hall N."/>
            <person name="Watson M."/>
            <person name="Adriaenssens E.M."/>
            <person name="Foster-Nyarko E."/>
            <person name="Jarju S."/>
            <person name="Secka A."/>
            <person name="Antonio M."/>
            <person name="Oren A."/>
            <person name="Chaudhuri R.R."/>
            <person name="La Ragione R."/>
            <person name="Hildebrand F."/>
            <person name="Pallen M.J."/>
        </authorList>
    </citation>
    <scope>NUCLEOTIDE SEQUENCE</scope>
    <source>
        <strain evidence="9">CHK195-15760</strain>
    </source>
</reference>
<keyword evidence="5 7" id="KW-1133">Transmembrane helix</keyword>
<dbReference type="InterPro" id="IPR050445">
    <property type="entry name" value="Bact_polysacc_biosynth/exp"/>
</dbReference>
<feature type="transmembrane region" description="Helical" evidence="7">
    <location>
        <begin position="181"/>
        <end position="202"/>
    </location>
</feature>
<gene>
    <name evidence="9" type="ORF">IAB70_06085</name>
</gene>
<dbReference type="GO" id="GO:0004713">
    <property type="term" value="F:protein tyrosine kinase activity"/>
    <property type="evidence" value="ECO:0007669"/>
    <property type="project" value="TreeGrafter"/>
</dbReference>
<evidence type="ECO:0000259" key="8">
    <source>
        <dbReference type="Pfam" id="PF02706"/>
    </source>
</evidence>
<organism evidence="9 10">
    <name type="scientific">Candidatus Merdicola faecigallinarum</name>
    <dbReference type="NCBI Taxonomy" id="2840862"/>
    <lineage>
        <taxon>Bacteria</taxon>
        <taxon>Bacillati</taxon>
        <taxon>Bacillota</taxon>
        <taxon>Clostridia</taxon>
        <taxon>Candidatus Merdicola</taxon>
    </lineage>
</organism>
<feature type="transmembrane region" description="Helical" evidence="7">
    <location>
        <begin position="18"/>
        <end position="39"/>
    </location>
</feature>
<comment type="subcellular location">
    <subcellularLocation>
        <location evidence="1">Cell membrane</location>
        <topology evidence="1">Multi-pass membrane protein</topology>
    </subcellularLocation>
</comment>
<feature type="domain" description="Polysaccharide chain length determinant N-terminal" evidence="8">
    <location>
        <begin position="2"/>
        <end position="99"/>
    </location>
</feature>
<dbReference type="Proteomes" id="UP000824093">
    <property type="component" value="Unassembled WGS sequence"/>
</dbReference>
<evidence type="ECO:0000256" key="6">
    <source>
        <dbReference type="ARBA" id="ARBA00023136"/>
    </source>
</evidence>
<evidence type="ECO:0000256" key="1">
    <source>
        <dbReference type="ARBA" id="ARBA00004651"/>
    </source>
</evidence>
<comment type="similarity">
    <text evidence="2">Belongs to the CpsC/CapA family.</text>
</comment>
<evidence type="ECO:0000256" key="5">
    <source>
        <dbReference type="ARBA" id="ARBA00022989"/>
    </source>
</evidence>
<keyword evidence="4 7" id="KW-0812">Transmembrane</keyword>